<dbReference type="InterPro" id="IPR001752">
    <property type="entry name" value="Kinesin_motor_dom"/>
</dbReference>
<evidence type="ECO:0000259" key="7">
    <source>
        <dbReference type="PROSITE" id="PS50067"/>
    </source>
</evidence>
<evidence type="ECO:0000256" key="2">
    <source>
        <dbReference type="ARBA" id="ARBA00022741"/>
    </source>
</evidence>
<dbReference type="EMBL" id="CAJVCH010562330">
    <property type="protein sequence ID" value="CAG7831849.1"/>
    <property type="molecule type" value="Genomic_DNA"/>
</dbReference>
<dbReference type="PANTHER" id="PTHR47968:SF65">
    <property type="entry name" value="KINESIN MOTOR DOMAIN-CONTAINING PROTEIN"/>
    <property type="match status" value="1"/>
</dbReference>
<dbReference type="SMART" id="SM00129">
    <property type="entry name" value="KISc"/>
    <property type="match status" value="1"/>
</dbReference>
<dbReference type="PROSITE" id="PS50067">
    <property type="entry name" value="KINESIN_MOTOR_2"/>
    <property type="match status" value="1"/>
</dbReference>
<dbReference type="GO" id="GO:0003777">
    <property type="term" value="F:microtubule motor activity"/>
    <property type="evidence" value="ECO:0007669"/>
    <property type="project" value="InterPro"/>
</dbReference>
<keyword evidence="2 5" id="KW-0547">Nucleotide-binding</keyword>
<feature type="binding site" evidence="5">
    <location>
        <begin position="169"/>
        <end position="176"/>
    </location>
    <ligand>
        <name>ATP</name>
        <dbReference type="ChEBI" id="CHEBI:30616"/>
    </ligand>
</feature>
<accession>A0A8J2LF81</accession>
<feature type="domain" description="Kinesin motor" evidence="7">
    <location>
        <begin position="64"/>
        <end position="394"/>
    </location>
</feature>
<dbReference type="InterPro" id="IPR019821">
    <property type="entry name" value="Kinesin_motor_CS"/>
</dbReference>
<keyword evidence="9" id="KW-1185">Reference proteome</keyword>
<protein>
    <recommendedName>
        <fullName evidence="6">Kinesin-like protein</fullName>
    </recommendedName>
</protein>
<dbReference type="GO" id="GO:0007018">
    <property type="term" value="P:microtubule-based movement"/>
    <property type="evidence" value="ECO:0007669"/>
    <property type="project" value="InterPro"/>
</dbReference>
<evidence type="ECO:0000256" key="6">
    <source>
        <dbReference type="RuleBase" id="RU000394"/>
    </source>
</evidence>
<proteinExistence type="inferred from homology"/>
<dbReference type="OrthoDB" id="3176171at2759"/>
<comment type="caution">
    <text evidence="8">The sequence shown here is derived from an EMBL/GenBank/DDBJ whole genome shotgun (WGS) entry which is preliminary data.</text>
</comment>
<evidence type="ECO:0000256" key="5">
    <source>
        <dbReference type="PROSITE-ProRule" id="PRU00283"/>
    </source>
</evidence>
<reference evidence="8" key="1">
    <citation type="submission" date="2021-06" db="EMBL/GenBank/DDBJ databases">
        <authorList>
            <person name="Hodson N. C."/>
            <person name="Mongue J. A."/>
            <person name="Jaron S. K."/>
        </authorList>
    </citation>
    <scope>NUCLEOTIDE SEQUENCE</scope>
</reference>
<evidence type="ECO:0000313" key="9">
    <source>
        <dbReference type="Proteomes" id="UP000708208"/>
    </source>
</evidence>
<evidence type="ECO:0000256" key="3">
    <source>
        <dbReference type="ARBA" id="ARBA00022840"/>
    </source>
</evidence>
<keyword evidence="4" id="KW-0206">Cytoskeleton</keyword>
<name>A0A8J2LF81_9HEXA</name>
<dbReference type="GO" id="GO:0005874">
    <property type="term" value="C:microtubule"/>
    <property type="evidence" value="ECO:0007669"/>
    <property type="project" value="UniProtKB-KW"/>
</dbReference>
<dbReference type="AlphaFoldDB" id="A0A8J2LF81"/>
<dbReference type="InterPro" id="IPR027640">
    <property type="entry name" value="Kinesin-like_fam"/>
</dbReference>
<dbReference type="PANTHER" id="PTHR47968">
    <property type="entry name" value="CENTROMERE PROTEIN E"/>
    <property type="match status" value="1"/>
</dbReference>
<comment type="similarity">
    <text evidence="5 6">Belongs to the TRAFAC class myosin-kinesin ATPase superfamily. Kinesin family.</text>
</comment>
<evidence type="ECO:0000256" key="1">
    <source>
        <dbReference type="ARBA" id="ARBA00004245"/>
    </source>
</evidence>
<evidence type="ECO:0000313" key="8">
    <source>
        <dbReference type="EMBL" id="CAG7831849.1"/>
    </source>
</evidence>
<evidence type="ECO:0000256" key="4">
    <source>
        <dbReference type="ARBA" id="ARBA00023212"/>
    </source>
</evidence>
<dbReference type="PROSITE" id="PS00411">
    <property type="entry name" value="KINESIN_MOTOR_1"/>
    <property type="match status" value="1"/>
</dbReference>
<dbReference type="Pfam" id="PF00225">
    <property type="entry name" value="Kinesin"/>
    <property type="match status" value="1"/>
</dbReference>
<keyword evidence="3 5" id="KW-0067">ATP-binding</keyword>
<dbReference type="Proteomes" id="UP000708208">
    <property type="component" value="Unassembled WGS sequence"/>
</dbReference>
<dbReference type="GO" id="GO:0005524">
    <property type="term" value="F:ATP binding"/>
    <property type="evidence" value="ECO:0007669"/>
    <property type="project" value="UniProtKB-UniRule"/>
</dbReference>
<dbReference type="GO" id="GO:0008017">
    <property type="term" value="F:microtubule binding"/>
    <property type="evidence" value="ECO:0007669"/>
    <property type="project" value="InterPro"/>
</dbReference>
<comment type="subcellular location">
    <subcellularLocation>
        <location evidence="1">Cytoplasm</location>
        <location evidence="1">Cytoskeleton</location>
    </subcellularLocation>
</comment>
<keyword evidence="4" id="KW-0963">Cytoplasm</keyword>
<keyword evidence="5 6" id="KW-0505">Motor protein</keyword>
<gene>
    <name evidence="8" type="ORF">AFUS01_LOCUS41573</name>
</gene>
<organism evidence="8 9">
    <name type="scientific">Allacma fusca</name>
    <dbReference type="NCBI Taxonomy" id="39272"/>
    <lineage>
        <taxon>Eukaryota</taxon>
        <taxon>Metazoa</taxon>
        <taxon>Ecdysozoa</taxon>
        <taxon>Arthropoda</taxon>
        <taxon>Hexapoda</taxon>
        <taxon>Collembola</taxon>
        <taxon>Symphypleona</taxon>
        <taxon>Sminthuridae</taxon>
        <taxon>Allacma</taxon>
    </lineage>
</organism>
<sequence length="394" mass="44370">MSRYDQLENMYKKRKGGGWNPISCRRPPVNPQGNYSNILPRVEKASQVSVCGRSECQHDSLRSNIHVIVRIRPKNFNEKGPLHRTIVRAVGEHVVIFDPKEDSSENFYYHGIKQKSRNDYTKKPHKNLKFAYDRVYGPHNTNVEIFESSMKKLVAHILDGFNCSIFAYGATGAGKTYTMLGSIEHPGLTFFMAMELYSRIKGMANEYESEIVVSYLEVYNETLRDLLHPSGILTIREDGFNGVNIPNLTMHKPKDASELLGMLSYGNSVRTQHPTDHNAESSRSHAVFQVFVSLRKRFTHKSLKYKMAKAKLVMVDLAGSERGLGPGCDSQRFREGANINKSLLALSNCINALADGKKHIPYRDSKLTRILKDTLGGNCKTVMIANLSPSLKLG</sequence>
<keyword evidence="6" id="KW-0493">Microtubule</keyword>